<dbReference type="GeneID" id="43621441"/>
<proteinExistence type="predicted"/>
<comment type="caution">
    <text evidence="2">The sequence shown here is derived from an EMBL/GenBank/DDBJ whole genome shotgun (WGS) entry which is preliminary data.</text>
</comment>
<dbReference type="RefSeq" id="XP_066008538.1">
    <property type="nucleotide sequence ID" value="XM_066152125.1"/>
</dbReference>
<protein>
    <recommendedName>
        <fullName evidence="4">Secreted protein</fullName>
    </recommendedName>
</protein>
<evidence type="ECO:0000256" key="1">
    <source>
        <dbReference type="SAM" id="SignalP"/>
    </source>
</evidence>
<sequence length="132" mass="14319">MYGMVCSLVQLLLLSLFPPSIHLATPMHSVLASCHLASICRMLHSNGSSSPDKARDVDNHLILRTAYATKQGNQATLGRTAVSFTGNVHVGRPEPGIHMHCNLAISFFHLRDTETLDTDAWQAACLILLTPG</sequence>
<accession>A0A7J6J382</accession>
<keyword evidence="3" id="KW-1185">Reference proteome</keyword>
<dbReference type="AlphaFoldDB" id="A0A7J6J382"/>
<keyword evidence="1" id="KW-0732">Signal</keyword>
<reference evidence="2 3" key="1">
    <citation type="submission" date="2012-08" db="EMBL/GenBank/DDBJ databases">
        <authorList>
            <person name="Gan P.H.P."/>
            <person name="Ikeda K."/>
            <person name="Irieda H."/>
            <person name="Narusaka M."/>
            <person name="O'Connell R.J."/>
            <person name="Narusaka Y."/>
            <person name="Takano Y."/>
            <person name="Kubo Y."/>
            <person name="Shirasu K."/>
        </authorList>
    </citation>
    <scope>NUCLEOTIDE SEQUENCE [LARGE SCALE GENOMIC DNA]</scope>
    <source>
        <strain evidence="2 3">Nara gc5</strain>
    </source>
</reference>
<evidence type="ECO:0008006" key="4">
    <source>
        <dbReference type="Google" id="ProtNLM"/>
    </source>
</evidence>
<evidence type="ECO:0000313" key="3">
    <source>
        <dbReference type="Proteomes" id="UP000011096"/>
    </source>
</evidence>
<feature type="chain" id="PRO_5029557752" description="Secreted protein" evidence="1">
    <location>
        <begin position="24"/>
        <end position="132"/>
    </location>
</feature>
<feature type="signal peptide" evidence="1">
    <location>
        <begin position="1"/>
        <end position="23"/>
    </location>
</feature>
<organism evidence="2 3">
    <name type="scientific">Colletotrichum fructicola (strain Nara gc5)</name>
    <name type="common">Anthracnose fungus</name>
    <name type="synonym">Colletotrichum gloeosporioides (strain Nara gc5)</name>
    <dbReference type="NCBI Taxonomy" id="1213859"/>
    <lineage>
        <taxon>Eukaryota</taxon>
        <taxon>Fungi</taxon>
        <taxon>Dikarya</taxon>
        <taxon>Ascomycota</taxon>
        <taxon>Pezizomycotina</taxon>
        <taxon>Sordariomycetes</taxon>
        <taxon>Hypocreomycetidae</taxon>
        <taxon>Glomerellales</taxon>
        <taxon>Glomerellaceae</taxon>
        <taxon>Colletotrichum</taxon>
        <taxon>Colletotrichum gloeosporioides species complex</taxon>
    </lineage>
</organism>
<dbReference type="Proteomes" id="UP000011096">
    <property type="component" value="Unassembled WGS sequence"/>
</dbReference>
<evidence type="ECO:0000313" key="2">
    <source>
        <dbReference type="EMBL" id="KAF4483051.1"/>
    </source>
</evidence>
<dbReference type="EMBL" id="ANPB02000005">
    <property type="protein sequence ID" value="KAF4483051.1"/>
    <property type="molecule type" value="Genomic_DNA"/>
</dbReference>
<name>A0A7J6J382_COLFN</name>
<dbReference type="InParanoid" id="A0A7J6J382"/>
<reference evidence="2 3" key="2">
    <citation type="submission" date="2020-04" db="EMBL/GenBank/DDBJ databases">
        <title>Genome sequencing and assembly of multiple isolates from the Colletotrichum gloeosporioides species complex.</title>
        <authorList>
            <person name="Gan P."/>
            <person name="Shirasu K."/>
        </authorList>
    </citation>
    <scope>NUCLEOTIDE SEQUENCE [LARGE SCALE GENOMIC DNA]</scope>
    <source>
        <strain evidence="2 3">Nara gc5</strain>
    </source>
</reference>
<gene>
    <name evidence="2" type="ORF">CGGC5_v009148</name>
</gene>